<dbReference type="NCBIfam" id="TIGR02397">
    <property type="entry name" value="dnaX_nterm"/>
    <property type="match status" value="1"/>
</dbReference>
<dbReference type="GO" id="GO:0009360">
    <property type="term" value="C:DNA polymerase III complex"/>
    <property type="evidence" value="ECO:0007669"/>
    <property type="project" value="InterPro"/>
</dbReference>
<proteinExistence type="inferred from homology"/>
<dbReference type="InterPro" id="IPR050238">
    <property type="entry name" value="DNA_Rep/Repair_Clamp_Loader"/>
</dbReference>
<dbReference type="CDD" id="cd18137">
    <property type="entry name" value="HLD_clamp_pol_III_gamma_tau"/>
    <property type="match status" value="1"/>
</dbReference>
<comment type="function">
    <text evidence="1">May be involved in DNA replication and thus regulate cell proliferation.</text>
</comment>
<dbReference type="OrthoDB" id="1911163at2759"/>
<dbReference type="InterPro" id="IPR045085">
    <property type="entry name" value="HLD_clamp_pol_III_gamma_tau"/>
</dbReference>
<dbReference type="Proteomes" id="UP000243459">
    <property type="component" value="Chromosome 2"/>
</dbReference>
<name>A0A5P1FL54_ASPOF</name>
<dbReference type="Pfam" id="PF13177">
    <property type="entry name" value="DNA_pol3_delta2"/>
    <property type="match status" value="1"/>
</dbReference>
<feature type="region of interest" description="Disordered" evidence="9">
    <location>
        <begin position="761"/>
        <end position="788"/>
    </location>
</feature>
<comment type="similarity">
    <text evidence="2">Belongs to the DnaX/STICHEL family.</text>
</comment>
<dbReference type="FunFam" id="3.40.50.300:FF:000014">
    <property type="entry name" value="DNA polymerase III subunit gamma/tau"/>
    <property type="match status" value="1"/>
</dbReference>
<keyword evidence="6" id="KW-0067">ATP-binding</keyword>
<dbReference type="GO" id="GO:0006261">
    <property type="term" value="P:DNA-templated DNA replication"/>
    <property type="evidence" value="ECO:0007669"/>
    <property type="project" value="TreeGrafter"/>
</dbReference>
<keyword evidence="7 8" id="KW-0175">Coiled coil</keyword>
<evidence type="ECO:0000256" key="3">
    <source>
        <dbReference type="ARBA" id="ARBA00022723"/>
    </source>
</evidence>
<keyword evidence="4" id="KW-0547">Nucleotide-binding</keyword>
<feature type="domain" description="AAA+ ATPase" evidence="10">
    <location>
        <begin position="438"/>
        <end position="586"/>
    </location>
</feature>
<dbReference type="Pfam" id="PF22608">
    <property type="entry name" value="DNAX_ATPase_lid"/>
    <property type="match status" value="1"/>
</dbReference>
<organism evidence="11 12">
    <name type="scientific">Asparagus officinalis</name>
    <name type="common">Garden asparagus</name>
    <dbReference type="NCBI Taxonomy" id="4686"/>
    <lineage>
        <taxon>Eukaryota</taxon>
        <taxon>Viridiplantae</taxon>
        <taxon>Streptophyta</taxon>
        <taxon>Embryophyta</taxon>
        <taxon>Tracheophyta</taxon>
        <taxon>Spermatophyta</taxon>
        <taxon>Magnoliopsida</taxon>
        <taxon>Liliopsida</taxon>
        <taxon>Asparagales</taxon>
        <taxon>Asparagaceae</taxon>
        <taxon>Asparagoideae</taxon>
        <taxon>Asparagus</taxon>
    </lineage>
</organism>
<dbReference type="PANTHER" id="PTHR11669:SF63">
    <property type="entry name" value="PROTEIN STICHEL"/>
    <property type="match status" value="1"/>
</dbReference>
<dbReference type="OMA" id="QWEDELN"/>
<keyword evidence="3" id="KW-0479">Metal-binding</keyword>
<evidence type="ECO:0000256" key="2">
    <source>
        <dbReference type="ARBA" id="ARBA00006360"/>
    </source>
</evidence>
<dbReference type="SMART" id="SM00382">
    <property type="entry name" value="AAA"/>
    <property type="match status" value="1"/>
</dbReference>
<dbReference type="GO" id="GO:0006281">
    <property type="term" value="P:DNA repair"/>
    <property type="evidence" value="ECO:0007669"/>
    <property type="project" value="TreeGrafter"/>
</dbReference>
<dbReference type="InterPro" id="IPR027417">
    <property type="entry name" value="P-loop_NTPase"/>
</dbReference>
<accession>A0A5P1FL54</accession>
<dbReference type="GO" id="GO:0005524">
    <property type="term" value="F:ATP binding"/>
    <property type="evidence" value="ECO:0007669"/>
    <property type="project" value="UniProtKB-KW"/>
</dbReference>
<evidence type="ECO:0000256" key="8">
    <source>
        <dbReference type="SAM" id="Coils"/>
    </source>
</evidence>
<dbReference type="Pfam" id="PF12169">
    <property type="entry name" value="DNA_pol3_gamma3"/>
    <property type="match status" value="1"/>
</dbReference>
<dbReference type="GO" id="GO:0003689">
    <property type="term" value="F:DNA clamp loader activity"/>
    <property type="evidence" value="ECO:0007669"/>
    <property type="project" value="TreeGrafter"/>
</dbReference>
<sequence>MVETCVAPSELHLKKELTALQKAHYLRDPETCSSWKSPLSSNSFSASNKLNYGNGLAGKTGESDTRKMLEIPPSDIAQKRVYLYNWKNHSSKSSGNMIKLDDDDRQISIEDSLEDSFKNAHKADSTSISHLEVPSNISSFRGRRSKAPVRKTVKKLRNAVSNKQVKKDLVFNTVEQSEDTEYSNSEDLMQLTHVLTSKAAHDSLSESPLFSGSGCGNWSYSSKILRNIKKEVSSHSCTPASTSSYYRYYGGRNANIESWDGAATSIEGDELDQLDLPRTQGCGIPCYWPKRTKEKGCGGFVSPSLSDTLRRKGSSLFYSNKRSPGARRQKYLSKSSQGLPLLSNSCGEGNSSLDSASDEMSTNLGELELEALSRLDGRRWSSCKSQEGLQSVQSQEVDMDSTEHKSLSQKYCPRSFDEIVGQDIVVHSLNNAILMERIATAYLFQGPRGTGKTAIARIFAAALNCLSTEDNKPCGSCRECTSIFSGNGSNVREVDAINKKGINRVRYLLTNMSVGKSVSRYKVFIIDECHMLSSRMWSAFMNILQEPPSRIVFIFVTIDPDSLPRAIISHCQKYLFSKVKDVDIVSRLRKMAYEENLDIELDALDLIALNSDGSLRDAETMLDQLSLLGKRVTTSLVYELIGVVSDEKLLDLLEIAMSSDTAETVKRSREFMDSGVDPMALMSQLAALLMDIIAGSNQLADPQFRGIALGERSLNEDELKRLEKALKILSDAEKQLRFSSERSTWFTAALLQLGSSQSAEFTQSSSSSKHSTKEINDGIDSGAKDSSFTVQGSSSARVSRANSGYSSPQSCSSSYKVPRNVKLTSARLHGNDTYGPGAIMCISPDKLALMWRRCIQKCHSETLRQLLSSNGKLVSISETKSTLIASIVFEDSNVKSRAERYLNSIKSSFEIVLQHNVEVRIGLQSNPYSPSFNHIEKNRDSTSLKVSCNDKCKGIPNLPRKRLECSEARQQKTLEQGDSSLQKHADVVVEHRLERAWLQASDKNSIDLSSQSNPNKNQILPENGVSCENHKMSLISSKHWEAELNHEVKGLKIGDSQGQHKKQIDGQIDHYAISPSLLHSNGFTANSDKENVDYESGPGCNGFFCWQPRKSYSRKVKKGIHAQSPKIRRLHCLGSSRLKASKSKARI</sequence>
<dbReference type="GO" id="GO:0003677">
    <property type="term" value="F:DNA binding"/>
    <property type="evidence" value="ECO:0007669"/>
    <property type="project" value="InterPro"/>
</dbReference>
<feature type="region of interest" description="Disordered" evidence="9">
    <location>
        <begin position="316"/>
        <end position="360"/>
    </location>
</feature>
<evidence type="ECO:0000256" key="7">
    <source>
        <dbReference type="ARBA" id="ARBA00023054"/>
    </source>
</evidence>
<dbReference type="Gene3D" id="1.10.8.60">
    <property type="match status" value="1"/>
</dbReference>
<dbReference type="InterPro" id="IPR054506">
    <property type="entry name" value="DnaA_N-like_STI"/>
</dbReference>
<keyword evidence="5" id="KW-0862">Zinc</keyword>
<keyword evidence="12" id="KW-1185">Reference proteome</keyword>
<dbReference type="InterPro" id="IPR003593">
    <property type="entry name" value="AAA+_ATPase"/>
</dbReference>
<reference evidence="12" key="1">
    <citation type="journal article" date="2017" name="Nat. Commun.">
        <title>The asparagus genome sheds light on the origin and evolution of a young Y chromosome.</title>
        <authorList>
            <person name="Harkess A."/>
            <person name="Zhou J."/>
            <person name="Xu C."/>
            <person name="Bowers J.E."/>
            <person name="Van der Hulst R."/>
            <person name="Ayyampalayam S."/>
            <person name="Mercati F."/>
            <person name="Riccardi P."/>
            <person name="McKain M.R."/>
            <person name="Kakrana A."/>
            <person name="Tang H."/>
            <person name="Ray J."/>
            <person name="Groenendijk J."/>
            <person name="Arikit S."/>
            <person name="Mathioni S.M."/>
            <person name="Nakano M."/>
            <person name="Shan H."/>
            <person name="Telgmann-Rauber A."/>
            <person name="Kanno A."/>
            <person name="Yue Z."/>
            <person name="Chen H."/>
            <person name="Li W."/>
            <person name="Chen Y."/>
            <person name="Xu X."/>
            <person name="Zhang Y."/>
            <person name="Luo S."/>
            <person name="Chen H."/>
            <person name="Gao J."/>
            <person name="Mao Z."/>
            <person name="Pires J.C."/>
            <person name="Luo M."/>
            <person name="Kudrna D."/>
            <person name="Wing R.A."/>
            <person name="Meyers B.C."/>
            <person name="Yi K."/>
            <person name="Kong H."/>
            <person name="Lavrijsen P."/>
            <person name="Sunseri F."/>
            <person name="Falavigna A."/>
            <person name="Ye Y."/>
            <person name="Leebens-Mack J.H."/>
            <person name="Chen G."/>
        </authorList>
    </citation>
    <scope>NUCLEOTIDE SEQUENCE [LARGE SCALE GENOMIC DNA]</scope>
    <source>
        <strain evidence="12">cv. DH0086</strain>
    </source>
</reference>
<evidence type="ECO:0000313" key="11">
    <source>
        <dbReference type="EMBL" id="ONK77320.1"/>
    </source>
</evidence>
<evidence type="ECO:0000256" key="9">
    <source>
        <dbReference type="SAM" id="MobiDB-lite"/>
    </source>
</evidence>
<evidence type="ECO:0000313" key="12">
    <source>
        <dbReference type="Proteomes" id="UP000243459"/>
    </source>
</evidence>
<evidence type="ECO:0000256" key="1">
    <source>
        <dbReference type="ARBA" id="ARBA00002386"/>
    </source>
</evidence>
<dbReference type="InterPro" id="IPR022754">
    <property type="entry name" value="DNA_pol_III_gamma-3"/>
</dbReference>
<dbReference type="FunFam" id="1.10.8.60:FF:000013">
    <property type="entry name" value="DNA polymerase III subunit gamma/tau"/>
    <property type="match status" value="1"/>
</dbReference>
<dbReference type="InterPro" id="IPR008921">
    <property type="entry name" value="DNA_pol3_clamp-load_cplx_C"/>
</dbReference>
<evidence type="ECO:0000256" key="5">
    <source>
        <dbReference type="ARBA" id="ARBA00022833"/>
    </source>
</evidence>
<feature type="coiled-coil region" evidence="8">
    <location>
        <begin position="712"/>
        <end position="742"/>
    </location>
</feature>
<dbReference type="AlphaFoldDB" id="A0A5P1FL54"/>
<dbReference type="SUPFAM" id="SSF48019">
    <property type="entry name" value="post-AAA+ oligomerization domain-like"/>
    <property type="match status" value="1"/>
</dbReference>
<evidence type="ECO:0000259" key="10">
    <source>
        <dbReference type="SMART" id="SM00382"/>
    </source>
</evidence>
<dbReference type="PANTHER" id="PTHR11669">
    <property type="entry name" value="REPLICATION FACTOR C / DNA POLYMERASE III GAMMA-TAU SUBUNIT"/>
    <property type="match status" value="1"/>
</dbReference>
<dbReference type="SUPFAM" id="SSF52540">
    <property type="entry name" value="P-loop containing nucleoside triphosphate hydrolases"/>
    <property type="match status" value="1"/>
</dbReference>
<dbReference type="InterPro" id="IPR012763">
    <property type="entry name" value="DNA_pol_III_sug/sutau_N"/>
</dbReference>
<feature type="compositionally biased region" description="Polar residues" evidence="9">
    <location>
        <begin position="332"/>
        <end position="360"/>
    </location>
</feature>
<dbReference type="GO" id="GO:0003887">
    <property type="term" value="F:DNA-directed DNA polymerase activity"/>
    <property type="evidence" value="ECO:0007669"/>
    <property type="project" value="InterPro"/>
</dbReference>
<dbReference type="Gene3D" id="3.40.50.300">
    <property type="entry name" value="P-loop containing nucleotide triphosphate hydrolases"/>
    <property type="match status" value="1"/>
</dbReference>
<gene>
    <name evidence="11" type="ORF">A4U43_C02F5320</name>
</gene>
<dbReference type="Gramene" id="ONK77320">
    <property type="protein sequence ID" value="ONK77320"/>
    <property type="gene ID" value="A4U43_C02F5320"/>
</dbReference>
<dbReference type="GO" id="GO:0046872">
    <property type="term" value="F:metal ion binding"/>
    <property type="evidence" value="ECO:0007669"/>
    <property type="project" value="UniProtKB-KW"/>
</dbReference>
<evidence type="ECO:0000256" key="6">
    <source>
        <dbReference type="ARBA" id="ARBA00022840"/>
    </source>
</evidence>
<dbReference type="CDD" id="cd00009">
    <property type="entry name" value="AAA"/>
    <property type="match status" value="1"/>
</dbReference>
<evidence type="ECO:0000256" key="4">
    <source>
        <dbReference type="ARBA" id="ARBA00022741"/>
    </source>
</evidence>
<dbReference type="GO" id="GO:0005663">
    <property type="term" value="C:DNA replication factor C complex"/>
    <property type="evidence" value="ECO:0007669"/>
    <property type="project" value="TreeGrafter"/>
</dbReference>
<dbReference type="EMBL" id="CM007382">
    <property type="protein sequence ID" value="ONK77320.1"/>
    <property type="molecule type" value="Genomic_DNA"/>
</dbReference>
<dbReference type="Pfam" id="PF23007">
    <property type="entry name" value="DnaA_N-like_STI"/>
    <property type="match status" value="1"/>
</dbReference>
<protein>
    <recommendedName>
        <fullName evidence="10">AAA+ ATPase domain-containing protein</fullName>
    </recommendedName>
</protein>